<gene>
    <name evidence="1" type="ordered locus">Tneu_1733</name>
</gene>
<accession>B1YAK2</accession>
<evidence type="ECO:0000313" key="1">
    <source>
        <dbReference type="EMBL" id="ACB40651.1"/>
    </source>
</evidence>
<dbReference type="Proteomes" id="UP000001694">
    <property type="component" value="Chromosome"/>
</dbReference>
<dbReference type="GeneID" id="6164893"/>
<dbReference type="OrthoDB" id="27203at2157"/>
<evidence type="ECO:0000313" key="2">
    <source>
        <dbReference type="Proteomes" id="UP000001694"/>
    </source>
</evidence>
<organism evidence="1 2">
    <name type="scientific">Pyrobaculum neutrophilum (strain DSM 2338 / JCM 9278 / NBRC 100436 / V24Sta)</name>
    <name type="common">Thermoproteus neutrophilus</name>
    <dbReference type="NCBI Taxonomy" id="444157"/>
    <lineage>
        <taxon>Archaea</taxon>
        <taxon>Thermoproteota</taxon>
        <taxon>Thermoprotei</taxon>
        <taxon>Thermoproteales</taxon>
        <taxon>Thermoproteaceae</taxon>
        <taxon>Pyrobaculum</taxon>
    </lineage>
</organism>
<reference evidence="1" key="1">
    <citation type="submission" date="2008-03" db="EMBL/GenBank/DDBJ databases">
        <title>Complete sequence of Thermoproteus neutrophilus V24Sta.</title>
        <authorList>
            <consortium name="US DOE Joint Genome Institute"/>
            <person name="Copeland A."/>
            <person name="Lucas S."/>
            <person name="Lapidus A."/>
            <person name="Glavina del Rio T."/>
            <person name="Dalin E."/>
            <person name="Tice H."/>
            <person name="Bruce D."/>
            <person name="Goodwin L."/>
            <person name="Pitluck S."/>
            <person name="Sims D."/>
            <person name="Brettin T."/>
            <person name="Detter J.C."/>
            <person name="Han C."/>
            <person name="Kuske C.R."/>
            <person name="Schmutz J."/>
            <person name="Larimer F."/>
            <person name="Land M."/>
            <person name="Hauser L."/>
            <person name="Kyrpides N."/>
            <person name="Mikhailova N."/>
            <person name="Biddle J.F."/>
            <person name="Zhang Z."/>
            <person name="Fitz-Gibbon S.T."/>
            <person name="Lowe T.M."/>
            <person name="Saltikov C."/>
            <person name="House C.H."/>
            <person name="Richardson P."/>
        </authorList>
    </citation>
    <scope>NUCLEOTIDE SEQUENCE [LARGE SCALE GENOMIC DNA]</scope>
    <source>
        <strain evidence="1">V24Sta</strain>
    </source>
</reference>
<dbReference type="RefSeq" id="WP_012351070.1">
    <property type="nucleotide sequence ID" value="NC_010525.1"/>
</dbReference>
<dbReference type="EMBL" id="CP001014">
    <property type="protein sequence ID" value="ACB40651.1"/>
    <property type="molecule type" value="Genomic_DNA"/>
</dbReference>
<sequence>MATFRCPICGREVKIELRIDKEPVGGLHEVLVQHESHYVKVYIDRQGVVRRAFPVEHFTSVDPPLYTVYIFEDRAEIVDGRGHVYVVEPNQLAEVVKKLAG</sequence>
<dbReference type="AlphaFoldDB" id="B1YAK2"/>
<dbReference type="STRING" id="444157.Tneu_1733"/>
<name>B1YAK2_PYRNV</name>
<dbReference type="eggNOG" id="arCOG07060">
    <property type="taxonomic scope" value="Archaea"/>
</dbReference>
<protein>
    <submittedName>
        <fullName evidence="1">Uncharacterized protein</fullName>
    </submittedName>
</protein>
<proteinExistence type="predicted"/>
<keyword evidence="2" id="KW-1185">Reference proteome</keyword>
<dbReference type="KEGG" id="tne:Tneu_1733"/>
<dbReference type="HOGENOM" id="CLU_179021_0_0_2"/>